<evidence type="ECO:0000313" key="2">
    <source>
        <dbReference type="Proteomes" id="UP001287059"/>
    </source>
</evidence>
<gene>
    <name evidence="1" type="ORF">RFN28_28675</name>
</gene>
<organism evidence="1 2">
    <name type="scientific">Mesorhizobium album</name>
    <dbReference type="NCBI Taxonomy" id="3072314"/>
    <lineage>
        <taxon>Bacteria</taxon>
        <taxon>Pseudomonadati</taxon>
        <taxon>Pseudomonadota</taxon>
        <taxon>Alphaproteobacteria</taxon>
        <taxon>Hyphomicrobiales</taxon>
        <taxon>Phyllobacteriaceae</taxon>
        <taxon>Mesorhizobium</taxon>
    </lineage>
</organism>
<dbReference type="RefSeq" id="WP_320290500.1">
    <property type="nucleotide sequence ID" value="NZ_JAVIIW010000049.1"/>
</dbReference>
<sequence length="60" mass="6533">MVVESDANQRIPHPASVLEFAFSFVMDKPHLVGAPFTADVAVSQGRAIWTHTILGNGNER</sequence>
<comment type="caution">
    <text evidence="1">The sequence shown here is derived from an EMBL/GenBank/DDBJ whole genome shotgun (WGS) entry which is preliminary data.</text>
</comment>
<dbReference type="EMBL" id="JAVIIW010000049">
    <property type="protein sequence ID" value="MDX8482404.1"/>
    <property type="molecule type" value="Genomic_DNA"/>
</dbReference>
<reference evidence="1 2" key="1">
    <citation type="submission" date="2023-08" db="EMBL/GenBank/DDBJ databases">
        <title>Implementing the SeqCode for naming new Mesorhizobium species isolated from Vachellia karroo root nodules.</title>
        <authorList>
            <person name="Van Lill M."/>
        </authorList>
    </citation>
    <scope>NUCLEOTIDE SEQUENCE [LARGE SCALE GENOMIC DNA]</scope>
    <source>
        <strain evidence="1 2">VK24D</strain>
    </source>
</reference>
<name>A0ABU4Y647_9HYPH</name>
<protein>
    <submittedName>
        <fullName evidence="1">Uncharacterized protein</fullName>
    </submittedName>
</protein>
<dbReference type="Proteomes" id="UP001287059">
    <property type="component" value="Unassembled WGS sequence"/>
</dbReference>
<proteinExistence type="predicted"/>
<evidence type="ECO:0000313" key="1">
    <source>
        <dbReference type="EMBL" id="MDX8482404.1"/>
    </source>
</evidence>
<accession>A0ABU4Y647</accession>
<keyword evidence="2" id="KW-1185">Reference proteome</keyword>